<dbReference type="Proteomes" id="UP001341281">
    <property type="component" value="Chromosome 03"/>
</dbReference>
<proteinExistence type="predicted"/>
<feature type="compositionally biased region" description="Low complexity" evidence="1">
    <location>
        <begin position="56"/>
        <end position="65"/>
    </location>
</feature>
<organism evidence="2 3">
    <name type="scientific">Paspalum notatum var. saurae</name>
    <dbReference type="NCBI Taxonomy" id="547442"/>
    <lineage>
        <taxon>Eukaryota</taxon>
        <taxon>Viridiplantae</taxon>
        <taxon>Streptophyta</taxon>
        <taxon>Embryophyta</taxon>
        <taxon>Tracheophyta</taxon>
        <taxon>Spermatophyta</taxon>
        <taxon>Magnoliopsida</taxon>
        <taxon>Liliopsida</taxon>
        <taxon>Poales</taxon>
        <taxon>Poaceae</taxon>
        <taxon>PACMAD clade</taxon>
        <taxon>Panicoideae</taxon>
        <taxon>Andropogonodae</taxon>
        <taxon>Paspaleae</taxon>
        <taxon>Paspalinae</taxon>
        <taxon>Paspalum</taxon>
    </lineage>
</organism>
<reference evidence="2 3" key="1">
    <citation type="submission" date="2024-02" db="EMBL/GenBank/DDBJ databases">
        <title>High-quality chromosome-scale genome assembly of Pensacola bahiagrass (Paspalum notatum Flugge var. saurae).</title>
        <authorList>
            <person name="Vega J.M."/>
            <person name="Podio M."/>
            <person name="Orjuela J."/>
            <person name="Siena L.A."/>
            <person name="Pessino S.C."/>
            <person name="Combes M.C."/>
            <person name="Mariac C."/>
            <person name="Albertini E."/>
            <person name="Pupilli F."/>
            <person name="Ortiz J.P.A."/>
            <person name="Leblanc O."/>
        </authorList>
    </citation>
    <scope>NUCLEOTIDE SEQUENCE [LARGE SCALE GENOMIC DNA]</scope>
    <source>
        <strain evidence="2">R1</strain>
        <tissue evidence="2">Leaf</tissue>
    </source>
</reference>
<feature type="region of interest" description="Disordered" evidence="1">
    <location>
        <begin position="1"/>
        <end position="75"/>
    </location>
</feature>
<protein>
    <submittedName>
        <fullName evidence="2">Uncharacterized protein</fullName>
    </submittedName>
</protein>
<accession>A0AAQ3T0L2</accession>
<dbReference type="EMBL" id="CP144747">
    <property type="protein sequence ID" value="WVZ63950.1"/>
    <property type="molecule type" value="Genomic_DNA"/>
</dbReference>
<evidence type="ECO:0000313" key="2">
    <source>
        <dbReference type="EMBL" id="WVZ63950.1"/>
    </source>
</evidence>
<feature type="compositionally biased region" description="Basic residues" evidence="1">
    <location>
        <begin position="39"/>
        <end position="49"/>
    </location>
</feature>
<evidence type="ECO:0000256" key="1">
    <source>
        <dbReference type="SAM" id="MobiDB-lite"/>
    </source>
</evidence>
<evidence type="ECO:0000313" key="3">
    <source>
        <dbReference type="Proteomes" id="UP001341281"/>
    </source>
</evidence>
<keyword evidence="3" id="KW-1185">Reference proteome</keyword>
<dbReference type="AlphaFoldDB" id="A0AAQ3T0L2"/>
<gene>
    <name evidence="2" type="ORF">U9M48_013540</name>
</gene>
<name>A0AAQ3T0L2_PASNO</name>
<sequence>MPDTSPRAAKETIENWGARVPDVSVPNRPSPGDWSPTPTRRRLHDKRSGKSPPLPLSLAPVARASNDQVLKPVRV</sequence>